<dbReference type="GO" id="GO:0016791">
    <property type="term" value="F:phosphatase activity"/>
    <property type="evidence" value="ECO:0007669"/>
    <property type="project" value="TreeGrafter"/>
</dbReference>
<accession>A0A411HMN8</accession>
<dbReference type="Pfam" id="PF00300">
    <property type="entry name" value="His_Phos_1"/>
    <property type="match status" value="1"/>
</dbReference>
<proteinExistence type="predicted"/>
<dbReference type="PANTHER" id="PTHR48100">
    <property type="entry name" value="BROAD-SPECIFICITY PHOSPHATASE YOR283W-RELATED"/>
    <property type="match status" value="1"/>
</dbReference>
<name>A0A411HMN8_9GAMM</name>
<evidence type="ECO:0000313" key="1">
    <source>
        <dbReference type="EMBL" id="QBB71747.1"/>
    </source>
</evidence>
<dbReference type="OrthoDB" id="280692at2"/>
<protein>
    <recommendedName>
        <fullName evidence="3">Histidine phosphatase family protein</fullName>
    </recommendedName>
</protein>
<dbReference type="GO" id="GO:0005737">
    <property type="term" value="C:cytoplasm"/>
    <property type="evidence" value="ECO:0007669"/>
    <property type="project" value="TreeGrafter"/>
</dbReference>
<dbReference type="KEGG" id="xbc:ELE36_16070"/>
<gene>
    <name evidence="1" type="ORF">ELE36_16070</name>
</gene>
<evidence type="ECO:0000313" key="2">
    <source>
        <dbReference type="Proteomes" id="UP000291562"/>
    </source>
</evidence>
<dbReference type="InterPro" id="IPR013078">
    <property type="entry name" value="His_Pase_superF_clade-1"/>
</dbReference>
<dbReference type="SMART" id="SM00855">
    <property type="entry name" value="PGAM"/>
    <property type="match status" value="1"/>
</dbReference>
<evidence type="ECO:0008006" key="3">
    <source>
        <dbReference type="Google" id="ProtNLM"/>
    </source>
</evidence>
<dbReference type="Gene3D" id="3.40.50.1240">
    <property type="entry name" value="Phosphoglycerate mutase-like"/>
    <property type="match status" value="1"/>
</dbReference>
<dbReference type="RefSeq" id="WP_129835060.1">
    <property type="nucleotide sequence ID" value="NZ_CP035704.1"/>
</dbReference>
<organism evidence="1 2">
    <name type="scientific">Pseudolysobacter antarcticus</name>
    <dbReference type="NCBI Taxonomy" id="2511995"/>
    <lineage>
        <taxon>Bacteria</taxon>
        <taxon>Pseudomonadati</taxon>
        <taxon>Pseudomonadota</taxon>
        <taxon>Gammaproteobacteria</taxon>
        <taxon>Lysobacterales</taxon>
        <taxon>Rhodanobacteraceae</taxon>
        <taxon>Pseudolysobacter</taxon>
    </lineage>
</organism>
<dbReference type="AlphaFoldDB" id="A0A411HMN8"/>
<keyword evidence="2" id="KW-1185">Reference proteome</keyword>
<dbReference type="SUPFAM" id="SSF53254">
    <property type="entry name" value="Phosphoglycerate mutase-like"/>
    <property type="match status" value="1"/>
</dbReference>
<sequence length="235" mass="25729">MSRILLIRHAQASYGAEDYDQLSPRGHEQAKQLATWLVQHEEALHLGAVVCGAMRRHAQTLSMIDAAFAAAGRALPATAIDADWNEFDHDSVVRAYAQTFPDDPKIAAARDSHAPREVKALLMAALQSWSRAELDDRAAETWSAFGNRVARARAQLPTHVRSGGTTLVMSSGGVIARCAQAALGIDDVHTVDMNLSLRNTGISEFHSSAHGWHLHTWNGLPHFSAPGAREWMTYY</sequence>
<dbReference type="PANTHER" id="PTHR48100:SF1">
    <property type="entry name" value="HISTIDINE PHOSPHATASE FAMILY PROTEIN-RELATED"/>
    <property type="match status" value="1"/>
</dbReference>
<dbReference type="InterPro" id="IPR050275">
    <property type="entry name" value="PGM_Phosphatase"/>
</dbReference>
<reference evidence="1 2" key="1">
    <citation type="submission" date="2019-01" db="EMBL/GenBank/DDBJ databases">
        <title>Pseudolysobacter antarctica gen. nov., sp. nov., isolated from Fildes Peninsula, Antarctica.</title>
        <authorList>
            <person name="Wei Z."/>
            <person name="Peng F."/>
        </authorList>
    </citation>
    <scope>NUCLEOTIDE SEQUENCE [LARGE SCALE GENOMIC DNA]</scope>
    <source>
        <strain evidence="1 2">AQ6-296</strain>
    </source>
</reference>
<dbReference type="InterPro" id="IPR029033">
    <property type="entry name" value="His_PPase_superfam"/>
</dbReference>
<dbReference type="EMBL" id="CP035704">
    <property type="protein sequence ID" value="QBB71747.1"/>
    <property type="molecule type" value="Genomic_DNA"/>
</dbReference>
<dbReference type="Proteomes" id="UP000291562">
    <property type="component" value="Chromosome"/>
</dbReference>